<dbReference type="EMBL" id="JAYWIO010000005">
    <property type="protein sequence ID" value="KAK7258926.1"/>
    <property type="molecule type" value="Genomic_DNA"/>
</dbReference>
<comment type="caution">
    <text evidence="1">The sequence shown here is derived from an EMBL/GenBank/DDBJ whole genome shotgun (WGS) entry which is preliminary data.</text>
</comment>
<keyword evidence="2" id="KW-1185">Reference proteome</keyword>
<accession>A0AAN9I3C5</accession>
<dbReference type="AlphaFoldDB" id="A0AAN9I3C5"/>
<name>A0AAN9I3C5_CROPI</name>
<protein>
    <submittedName>
        <fullName evidence="1">Uncharacterized protein</fullName>
    </submittedName>
</protein>
<reference evidence="1 2" key="1">
    <citation type="submission" date="2024-01" db="EMBL/GenBank/DDBJ databases">
        <title>The genomes of 5 underutilized Papilionoideae crops provide insights into root nodulation and disease resistanc.</title>
        <authorList>
            <person name="Yuan L."/>
        </authorList>
    </citation>
    <scope>NUCLEOTIDE SEQUENCE [LARGE SCALE GENOMIC DNA]</scope>
    <source>
        <strain evidence="1">ZHUSHIDOU_FW_LH</strain>
        <tissue evidence="1">Leaf</tissue>
    </source>
</reference>
<gene>
    <name evidence="1" type="ORF">RIF29_24517</name>
</gene>
<organism evidence="1 2">
    <name type="scientific">Crotalaria pallida</name>
    <name type="common">Smooth rattlebox</name>
    <name type="synonym">Crotalaria striata</name>
    <dbReference type="NCBI Taxonomy" id="3830"/>
    <lineage>
        <taxon>Eukaryota</taxon>
        <taxon>Viridiplantae</taxon>
        <taxon>Streptophyta</taxon>
        <taxon>Embryophyta</taxon>
        <taxon>Tracheophyta</taxon>
        <taxon>Spermatophyta</taxon>
        <taxon>Magnoliopsida</taxon>
        <taxon>eudicotyledons</taxon>
        <taxon>Gunneridae</taxon>
        <taxon>Pentapetalae</taxon>
        <taxon>rosids</taxon>
        <taxon>fabids</taxon>
        <taxon>Fabales</taxon>
        <taxon>Fabaceae</taxon>
        <taxon>Papilionoideae</taxon>
        <taxon>50 kb inversion clade</taxon>
        <taxon>genistoids sensu lato</taxon>
        <taxon>core genistoids</taxon>
        <taxon>Crotalarieae</taxon>
        <taxon>Crotalaria</taxon>
    </lineage>
</organism>
<evidence type="ECO:0000313" key="1">
    <source>
        <dbReference type="EMBL" id="KAK7258926.1"/>
    </source>
</evidence>
<evidence type="ECO:0000313" key="2">
    <source>
        <dbReference type="Proteomes" id="UP001372338"/>
    </source>
</evidence>
<dbReference type="Proteomes" id="UP001372338">
    <property type="component" value="Unassembled WGS sequence"/>
</dbReference>
<sequence length="94" mass="10734">MQRDWLALLHSWLSFYNPYILRKHNNKSPLLPSQVLSKLSLLTTGLSEGITELYGPLQQTHKPLHERFLTPEISQEISASLFQGHEGEIDHGVT</sequence>
<proteinExistence type="predicted"/>